<dbReference type="CDD" id="cd04886">
    <property type="entry name" value="ACT_ThrD-II-like"/>
    <property type="match status" value="1"/>
</dbReference>
<evidence type="ECO:0000313" key="8">
    <source>
        <dbReference type="Proteomes" id="UP000199079"/>
    </source>
</evidence>
<dbReference type="GO" id="GO:0006567">
    <property type="term" value="P:L-threonine catabolic process"/>
    <property type="evidence" value="ECO:0007669"/>
    <property type="project" value="InterPro"/>
</dbReference>
<dbReference type="GO" id="GO:0006565">
    <property type="term" value="P:L-serine catabolic process"/>
    <property type="evidence" value="ECO:0007669"/>
    <property type="project" value="TreeGrafter"/>
</dbReference>
<gene>
    <name evidence="7" type="ORF">SAMN05216564_101353</name>
</gene>
<protein>
    <recommendedName>
        <fullName evidence="3">threonine ammonia-lyase</fullName>
        <ecNumber evidence="3">4.3.1.19</ecNumber>
    </recommendedName>
</protein>
<dbReference type="EMBL" id="FNPC01000001">
    <property type="protein sequence ID" value="SDX75723.1"/>
    <property type="molecule type" value="Genomic_DNA"/>
</dbReference>
<dbReference type="GO" id="GO:0003941">
    <property type="term" value="F:L-serine ammonia-lyase activity"/>
    <property type="evidence" value="ECO:0007669"/>
    <property type="project" value="TreeGrafter"/>
</dbReference>
<keyword evidence="8" id="KW-1185">Reference proteome</keyword>
<proteinExistence type="inferred from homology"/>
<dbReference type="Gene3D" id="3.30.70.260">
    <property type="match status" value="1"/>
</dbReference>
<dbReference type="FunFam" id="3.40.50.1100:FF:000005">
    <property type="entry name" value="Threonine dehydratase catabolic"/>
    <property type="match status" value="1"/>
</dbReference>
<evidence type="ECO:0000256" key="4">
    <source>
        <dbReference type="ARBA" id="ARBA00022898"/>
    </source>
</evidence>
<evidence type="ECO:0000256" key="2">
    <source>
        <dbReference type="ARBA" id="ARBA00010869"/>
    </source>
</evidence>
<evidence type="ECO:0000259" key="6">
    <source>
        <dbReference type="PROSITE" id="PS51671"/>
    </source>
</evidence>
<comment type="similarity">
    <text evidence="2">Belongs to the serine/threonine dehydratase family.</text>
</comment>
<keyword evidence="4" id="KW-0663">Pyridoxal phosphate</keyword>
<dbReference type="PANTHER" id="PTHR48078">
    <property type="entry name" value="THREONINE DEHYDRATASE, MITOCHONDRIAL-RELATED"/>
    <property type="match status" value="1"/>
</dbReference>
<keyword evidence="5" id="KW-0456">Lyase</keyword>
<dbReference type="Gene3D" id="3.40.50.1100">
    <property type="match status" value="2"/>
</dbReference>
<feature type="domain" description="ACT" evidence="6">
    <location>
        <begin position="329"/>
        <end position="408"/>
    </location>
</feature>
<dbReference type="Proteomes" id="UP000199079">
    <property type="component" value="Unassembled WGS sequence"/>
</dbReference>
<dbReference type="NCBIfam" id="TIGR01127">
    <property type="entry name" value="ilvA_1Cterm"/>
    <property type="match status" value="1"/>
</dbReference>
<name>A0A1H3EAE5_9EURY</name>
<accession>A0A1H3EAE5</accession>
<dbReference type="InterPro" id="IPR001926">
    <property type="entry name" value="TrpB-like_PALP"/>
</dbReference>
<dbReference type="InterPro" id="IPR002912">
    <property type="entry name" value="ACT_dom"/>
</dbReference>
<evidence type="ECO:0000256" key="5">
    <source>
        <dbReference type="ARBA" id="ARBA00023239"/>
    </source>
</evidence>
<dbReference type="PANTHER" id="PTHR48078:SF6">
    <property type="entry name" value="L-THREONINE DEHYDRATASE CATABOLIC TDCB"/>
    <property type="match status" value="1"/>
</dbReference>
<evidence type="ECO:0000256" key="1">
    <source>
        <dbReference type="ARBA" id="ARBA00001933"/>
    </source>
</evidence>
<dbReference type="PROSITE" id="PS51671">
    <property type="entry name" value="ACT"/>
    <property type="match status" value="1"/>
</dbReference>
<dbReference type="InterPro" id="IPR050147">
    <property type="entry name" value="Ser/Thr_Dehydratase"/>
</dbReference>
<dbReference type="InterPro" id="IPR005789">
    <property type="entry name" value="Thr_deHydtase_catblc"/>
</dbReference>
<dbReference type="GO" id="GO:0004794">
    <property type="term" value="F:threonine deaminase activity"/>
    <property type="evidence" value="ECO:0007669"/>
    <property type="project" value="UniProtKB-EC"/>
</dbReference>
<dbReference type="Pfam" id="PF01842">
    <property type="entry name" value="ACT"/>
    <property type="match status" value="1"/>
</dbReference>
<dbReference type="InterPro" id="IPR044561">
    <property type="entry name" value="ACT_ThrD-II-like"/>
</dbReference>
<reference evidence="8" key="1">
    <citation type="submission" date="2016-10" db="EMBL/GenBank/DDBJ databases">
        <authorList>
            <person name="Varghese N."/>
            <person name="Submissions S."/>
        </authorList>
    </citation>
    <scope>NUCLEOTIDE SEQUENCE [LARGE SCALE GENOMIC DNA]</scope>
    <source>
        <strain evidence="8">DC30,IBRC 10041,KCTC 4046</strain>
    </source>
</reference>
<dbReference type="OrthoDB" id="9915at2157"/>
<evidence type="ECO:0000313" key="7">
    <source>
        <dbReference type="EMBL" id="SDX75723.1"/>
    </source>
</evidence>
<organism evidence="7 8">
    <name type="scientific">Halopenitus persicus</name>
    <dbReference type="NCBI Taxonomy" id="1048396"/>
    <lineage>
        <taxon>Archaea</taxon>
        <taxon>Methanobacteriati</taxon>
        <taxon>Methanobacteriota</taxon>
        <taxon>Stenosarchaea group</taxon>
        <taxon>Halobacteria</taxon>
        <taxon>Halobacteriales</taxon>
        <taxon>Haloferacaceae</taxon>
        <taxon>Halopenitus</taxon>
    </lineage>
</organism>
<dbReference type="AlphaFoldDB" id="A0A1H3EAE5"/>
<dbReference type="RefSeq" id="WP_092730457.1">
    <property type="nucleotide sequence ID" value="NZ_FNPC01000001.1"/>
</dbReference>
<dbReference type="GO" id="GO:0009097">
    <property type="term" value="P:isoleucine biosynthetic process"/>
    <property type="evidence" value="ECO:0007669"/>
    <property type="project" value="TreeGrafter"/>
</dbReference>
<dbReference type="EC" id="4.3.1.19" evidence="3"/>
<dbReference type="CDD" id="cd01562">
    <property type="entry name" value="Thr-dehyd"/>
    <property type="match status" value="1"/>
</dbReference>
<dbReference type="FunFam" id="3.40.50.1100:FF:000007">
    <property type="entry name" value="L-threonine dehydratase catabolic TdcB"/>
    <property type="match status" value="1"/>
</dbReference>
<comment type="cofactor">
    <cofactor evidence="1">
        <name>pyridoxal 5'-phosphate</name>
        <dbReference type="ChEBI" id="CHEBI:597326"/>
    </cofactor>
</comment>
<dbReference type="InterPro" id="IPR036052">
    <property type="entry name" value="TrpB-like_PALP_sf"/>
</dbReference>
<dbReference type="SUPFAM" id="SSF53686">
    <property type="entry name" value="Tryptophan synthase beta subunit-like PLP-dependent enzymes"/>
    <property type="match status" value="1"/>
</dbReference>
<dbReference type="Pfam" id="PF00291">
    <property type="entry name" value="PALP"/>
    <property type="match status" value="1"/>
</dbReference>
<evidence type="ECO:0000256" key="3">
    <source>
        <dbReference type="ARBA" id="ARBA00012096"/>
    </source>
</evidence>
<sequence length="423" mass="44163">MTITIEDITAAEDRIDDAAGIRRTPVQTSSTLGDRLGADVRLKCEHLQKTGSFKPRGAFNAIHRIADGDADRVVAASAGNHAQGVAFAATELGLESVIVMPETAPQAKVDATEGYGATVRLVGDTFADAMATARSLAADTDTEFVHAYDDPDVVAGQGTIGLELLEQVPEMSLFTIPIGGGGLIGGIATAVKAIDDSVRIVGVQAETAATVPQSLRKGRPVENETPDTIADGIATGSVSDLTLEIIDDHVDEVVTVTDTEIAQATLWLLERTKQLVEGAAAAAVAPLLTGAVDCRGETVVPVLGGGNIDVATLQDILTRALVDRRQFVTLTVRIDDRPGVLGEVAEIVGHHDTNVRSVRHDRSEEGLPVGTADLVIRMTTPGTAAIDRIIADLEAAGYAIKRVVPAIHSDGDDADGDEDGLTR</sequence>